<evidence type="ECO:0000256" key="5">
    <source>
        <dbReference type="ARBA" id="ARBA00022844"/>
    </source>
</evidence>
<comment type="function">
    <text evidence="6">Self-assembles to form an icosahedral capsid.</text>
</comment>
<reference evidence="8" key="1">
    <citation type="journal article" date="2018" name="Virus Res.">
        <title>Identification and whole genome characterization of novel anelloviruses in masked palm civets (Paguma larvata): Segregation into four distinct clades.</title>
        <authorList>
            <person name="Nishizawa T."/>
            <person name="Sugimoto Y."/>
            <person name="Takeda T."/>
            <person name="Kodera Y."/>
            <person name="Hatano Y."/>
            <person name="Takahashi M."/>
            <person name="Okamoto H."/>
        </authorList>
    </citation>
    <scope>NUCLEOTIDE SEQUENCE</scope>
    <source>
        <strain evidence="8">Pl-TTV10-1</strain>
    </source>
</reference>
<comment type="similarity">
    <text evidence="2 6">Belongs to the anelloviridae capsid protein family.</text>
</comment>
<evidence type="ECO:0000256" key="3">
    <source>
        <dbReference type="ARBA" id="ARBA00022431"/>
    </source>
</evidence>
<sequence>MRYRSFYKGRRYHWRPRRRGRGVLRRWFGRRWRVRRRTRRGRRRRGFRKRQYITPIMQWMPKSRVKCTIKGWTYAITVTSDSASGRAADTTTRPTFEYKPNLGQTNIITFSLKWFYWEWKHFRNTWTQSNDGYDLARYFGTVVKAWPHPTIDYGLWWDTEYQEQTLDDFRKIQPAVLQLQKNHVIVKSMRNGGKRAKIIKLRPPSTQDTNWYMQDKWCVTGLARLGISLINFDKPLLHTQRKSLSWFWGFTASNTSSDKASWQNPTATPDYTSKISQITSETIRPGKNFMKAYYRPDMDDGEGNMVRVLMNISGNWTTSYIVTNNMPYYIWFYGWRYGDIADLGLPPNKRWDKLPIDMLAWWYDYDGTDTYNFKANSKKWIVLSQTETPTIGGNVATGGISEMLYVTTAGPFAHTDKDINYIDSKGEFLNLNISIPIYYKSYWQWGGQSVYTGKDIKNPCPSNIVRGVPVTDPTTAVRTTLHPWDMDTTGFITKDKFAQLIAPSRSTDDPLDTHTQTQEDSEEEESDVSTDSSDWPASEEEELSEDGGLTQTRRKAEIATLRAKHERQRRKQYQRRLRSWLAKL</sequence>
<keyword evidence="3 6" id="KW-1140">T=1 icosahedral capsid protein</keyword>
<comment type="subcellular location">
    <subcellularLocation>
        <location evidence="1 6">Virion</location>
    </subcellularLocation>
</comment>
<evidence type="ECO:0000256" key="1">
    <source>
        <dbReference type="ARBA" id="ARBA00004328"/>
    </source>
</evidence>
<evidence type="ECO:0000256" key="2">
    <source>
        <dbReference type="ARBA" id="ARBA00006131"/>
    </source>
</evidence>
<evidence type="ECO:0000313" key="8">
    <source>
        <dbReference type="EMBL" id="BBE36942.1"/>
    </source>
</evidence>
<accession>A0A348BSQ5</accession>
<proteinExistence type="inferred from homology"/>
<keyword evidence="5 6" id="KW-0946">Virion</keyword>
<feature type="compositionally biased region" description="Basic residues" evidence="7">
    <location>
        <begin position="562"/>
        <end position="572"/>
    </location>
</feature>
<organism evidence="8">
    <name type="scientific">Paguma larvata torque teno virus</name>
    <dbReference type="NCBI Taxonomy" id="2219036"/>
    <lineage>
        <taxon>Viruses</taxon>
        <taxon>Monodnaviria</taxon>
        <taxon>Shotokuvirae</taxon>
        <taxon>Commensaviricota</taxon>
        <taxon>Cardeaviricetes</taxon>
        <taxon>Sanitavirales</taxon>
        <taxon>Anelloviridae</taxon>
        <taxon>Etatorquevirus</taxon>
        <taxon>Etatorquevirus viver3</taxon>
    </lineage>
</organism>
<dbReference type="GO" id="GO:0039615">
    <property type="term" value="C:T=1 icosahedral viral capsid"/>
    <property type="evidence" value="ECO:0007669"/>
    <property type="project" value="UniProtKB-UniRule"/>
</dbReference>
<feature type="region of interest" description="Disordered" evidence="7">
    <location>
        <begin position="502"/>
        <end position="572"/>
    </location>
</feature>
<feature type="compositionally biased region" description="Acidic residues" evidence="7">
    <location>
        <begin position="519"/>
        <end position="528"/>
    </location>
</feature>
<evidence type="ECO:0000256" key="6">
    <source>
        <dbReference type="RuleBase" id="RU361230"/>
    </source>
</evidence>
<dbReference type="InterPro" id="IPR004219">
    <property type="entry name" value="TTvirus_Unk"/>
</dbReference>
<dbReference type="EMBL" id="LC387544">
    <property type="protein sequence ID" value="BBE36942.1"/>
    <property type="molecule type" value="Genomic_DNA"/>
</dbReference>
<name>A0A348BSQ5_9VIRU</name>
<keyword evidence="4 6" id="KW-0167">Capsid protein</keyword>
<evidence type="ECO:0000256" key="4">
    <source>
        <dbReference type="ARBA" id="ARBA00022561"/>
    </source>
</evidence>
<evidence type="ECO:0000256" key="7">
    <source>
        <dbReference type="SAM" id="MobiDB-lite"/>
    </source>
</evidence>
<protein>
    <recommendedName>
        <fullName evidence="6">Capsid protein</fullName>
    </recommendedName>
</protein>
<dbReference type="Pfam" id="PF02956">
    <property type="entry name" value="TT_ORF1"/>
    <property type="match status" value="1"/>
</dbReference>